<dbReference type="InterPro" id="IPR000719">
    <property type="entry name" value="Prot_kinase_dom"/>
</dbReference>
<dbReference type="PANTHER" id="PTHR44329">
    <property type="entry name" value="SERINE/THREONINE-PROTEIN KINASE TNNI3K-RELATED"/>
    <property type="match status" value="1"/>
</dbReference>
<dbReference type="GO" id="GO:0004674">
    <property type="term" value="F:protein serine/threonine kinase activity"/>
    <property type="evidence" value="ECO:0007669"/>
    <property type="project" value="TreeGrafter"/>
</dbReference>
<dbReference type="Proteomes" id="UP000044841">
    <property type="component" value="Unassembled WGS sequence"/>
</dbReference>
<name>A0A0K6G6X8_9AGAM</name>
<feature type="domain" description="Protein kinase" evidence="1">
    <location>
        <begin position="1"/>
        <end position="161"/>
    </location>
</feature>
<dbReference type="SMART" id="SM00220">
    <property type="entry name" value="S_TKc"/>
    <property type="match status" value="1"/>
</dbReference>
<reference evidence="2 3" key="1">
    <citation type="submission" date="2015-07" db="EMBL/GenBank/DDBJ databases">
        <authorList>
            <person name="Noorani M."/>
        </authorList>
    </citation>
    <scope>NUCLEOTIDE SEQUENCE [LARGE SCALE GENOMIC DNA]</scope>
    <source>
        <strain evidence="2">BBA 69670</strain>
    </source>
</reference>
<evidence type="ECO:0000313" key="3">
    <source>
        <dbReference type="Proteomes" id="UP000044841"/>
    </source>
</evidence>
<evidence type="ECO:0000313" key="2">
    <source>
        <dbReference type="EMBL" id="CUA74372.1"/>
    </source>
</evidence>
<dbReference type="Pfam" id="PF00069">
    <property type="entry name" value="Pkinase"/>
    <property type="match status" value="1"/>
</dbReference>
<organism evidence="2 3">
    <name type="scientific">Rhizoctonia solani</name>
    <dbReference type="NCBI Taxonomy" id="456999"/>
    <lineage>
        <taxon>Eukaryota</taxon>
        <taxon>Fungi</taxon>
        <taxon>Dikarya</taxon>
        <taxon>Basidiomycota</taxon>
        <taxon>Agaricomycotina</taxon>
        <taxon>Agaricomycetes</taxon>
        <taxon>Cantharellales</taxon>
        <taxon>Ceratobasidiaceae</taxon>
        <taxon>Rhizoctonia</taxon>
    </lineage>
</organism>
<evidence type="ECO:0000259" key="1">
    <source>
        <dbReference type="PROSITE" id="PS50011"/>
    </source>
</evidence>
<keyword evidence="3" id="KW-1185">Reference proteome</keyword>
<dbReference type="PROSITE" id="PS50011">
    <property type="entry name" value="PROTEIN_KINASE_DOM"/>
    <property type="match status" value="1"/>
</dbReference>
<dbReference type="GO" id="GO:0005524">
    <property type="term" value="F:ATP binding"/>
    <property type="evidence" value="ECO:0007669"/>
    <property type="project" value="InterPro"/>
</dbReference>
<dbReference type="AlphaFoldDB" id="A0A0K6G6X8"/>
<proteinExistence type="predicted"/>
<dbReference type="InterPro" id="IPR011009">
    <property type="entry name" value="Kinase-like_dom_sf"/>
</dbReference>
<dbReference type="SUPFAM" id="SSF56112">
    <property type="entry name" value="Protein kinase-like (PK-like)"/>
    <property type="match status" value="1"/>
</dbReference>
<protein>
    <recommendedName>
        <fullName evidence="1">Protein kinase domain-containing protein</fullName>
    </recommendedName>
</protein>
<gene>
    <name evidence="2" type="ORF">RSOLAG22IIIB_11162</name>
</gene>
<dbReference type="EMBL" id="CYGV01001436">
    <property type="protein sequence ID" value="CUA74372.1"/>
    <property type="molecule type" value="Genomic_DNA"/>
</dbReference>
<dbReference type="InterPro" id="IPR051681">
    <property type="entry name" value="Ser/Thr_Kinases-Pseudokinases"/>
</dbReference>
<dbReference type="Gene3D" id="1.10.510.10">
    <property type="entry name" value="Transferase(Phosphotransferase) domain 1"/>
    <property type="match status" value="1"/>
</dbReference>
<sequence>MNNAGIFTTIQLNSNITFQANILISRDGHPMLMDFGNASLEDPILRFTQTNTRPSISHRWAAPEILMGTSSHTTAGDIYSLGMTILEAYTSQIPFPHRTDHSLFMHIVIEKSHPIRPQNSIPINSKDGEKLWNILTRCWSYDPKDRPNAETVWKEMKEITLENLKEI</sequence>
<accession>A0A0K6G6X8</accession>